<dbReference type="KEGG" id="rga:RGR602_PC01736"/>
<dbReference type="HOGENOM" id="CLU_1863569_0_0_5"/>
<dbReference type="EMBL" id="CP006880">
    <property type="protein sequence ID" value="AJD45760.1"/>
    <property type="molecule type" value="Genomic_DNA"/>
</dbReference>
<gene>
    <name evidence="1" type="ORF">RGR602_PC01736</name>
</gene>
<organism evidence="1 2">
    <name type="scientific">Rhizobium gallicum bv. gallicum R602sp</name>
    <dbReference type="NCBI Taxonomy" id="1041138"/>
    <lineage>
        <taxon>Bacteria</taxon>
        <taxon>Pseudomonadati</taxon>
        <taxon>Pseudomonadota</taxon>
        <taxon>Alphaproteobacteria</taxon>
        <taxon>Hyphomicrobiales</taxon>
        <taxon>Rhizobiaceae</taxon>
        <taxon>Rhizobium/Agrobacterium group</taxon>
        <taxon>Rhizobium</taxon>
    </lineage>
</organism>
<dbReference type="RefSeq" id="WP_318299966.1">
    <property type="nucleotide sequence ID" value="NZ_CP006880.1"/>
</dbReference>
<protein>
    <submittedName>
        <fullName evidence="1">Uncharacterized protein</fullName>
    </submittedName>
</protein>
<keyword evidence="1" id="KW-0614">Plasmid</keyword>
<proteinExistence type="predicted"/>
<evidence type="ECO:0000313" key="1">
    <source>
        <dbReference type="EMBL" id="AJD45760.1"/>
    </source>
</evidence>
<dbReference type="AlphaFoldDB" id="A0A0B4XG71"/>
<evidence type="ECO:0000313" key="2">
    <source>
        <dbReference type="Proteomes" id="UP000031368"/>
    </source>
</evidence>
<accession>A0A0B4XG71</accession>
<keyword evidence="2" id="KW-1185">Reference proteome</keyword>
<name>A0A0B4XG71_9HYPH</name>
<geneLocation type="plasmid" evidence="1 2">
    <name>pRgalR602c</name>
</geneLocation>
<reference evidence="1 2" key="1">
    <citation type="submission" date="2013-11" db="EMBL/GenBank/DDBJ databases">
        <title>Complete genome sequence of Rhizobium gallicum bv. gallicum R602.</title>
        <authorList>
            <person name="Bustos P."/>
            <person name="Santamaria R.I."/>
            <person name="Lozano L."/>
            <person name="Acosta J.L."/>
            <person name="Ormeno-Orrillo E."/>
            <person name="Rogel M.A."/>
            <person name="Romero D."/>
            <person name="Cevallos M.A."/>
            <person name="Martinez-Romero E."/>
            <person name="Gonzalez V."/>
        </authorList>
    </citation>
    <scope>NUCLEOTIDE SEQUENCE [LARGE SCALE GENOMIC DNA]</scope>
    <source>
        <strain evidence="1 2">R602</strain>
        <plasmid evidence="1 2">pRgalR602c</plasmid>
    </source>
</reference>
<dbReference type="Proteomes" id="UP000031368">
    <property type="component" value="Plasmid pRgalR602c"/>
</dbReference>
<sequence length="130" mass="14859">MVYKRYGLEENSDGTWHVIDYHEGRTAEMHGTILNRLPHDVATDLMIILNAEEKRKAEAGPQHAKIHLMATGRYGRRRNLNDYWAVVDAVTGQAVVIDGVVMDMLTEEDAEELVERLNLKDEEGRPFSRP</sequence>